<dbReference type="Gene3D" id="1.10.1780.10">
    <property type="entry name" value="Clp, N-terminal domain"/>
    <property type="match status" value="1"/>
</dbReference>
<dbReference type="GO" id="GO:0005524">
    <property type="term" value="F:ATP binding"/>
    <property type="evidence" value="ECO:0007669"/>
    <property type="project" value="InterPro"/>
</dbReference>
<dbReference type="InterPro" id="IPR058954">
    <property type="entry name" value="AAA_lid_SMAX1"/>
</dbReference>
<dbReference type="EMBL" id="KI517683">
    <property type="protein sequence ID" value="ESQ36180.1"/>
    <property type="molecule type" value="Genomic_DNA"/>
</dbReference>
<evidence type="ECO:0000313" key="8">
    <source>
        <dbReference type="EMBL" id="ESQ36180.1"/>
    </source>
</evidence>
<comment type="similarity">
    <text evidence="1">Belongs to the ClpA/ClpB family.</text>
</comment>
<dbReference type="SUPFAM" id="SSF52540">
    <property type="entry name" value="P-loop containing nucleoside triphosphate hydrolases"/>
    <property type="match status" value="1"/>
</dbReference>
<evidence type="ECO:0000256" key="1">
    <source>
        <dbReference type="ARBA" id="ARBA00008675"/>
    </source>
</evidence>
<evidence type="ECO:0000256" key="6">
    <source>
        <dbReference type="SAM" id="MobiDB-lite"/>
    </source>
</evidence>
<protein>
    <recommendedName>
        <fullName evidence="7">Clp R domain-containing protein</fullName>
    </recommendedName>
</protein>
<reference evidence="8 9" key="1">
    <citation type="journal article" date="2013" name="Front. Plant Sci.">
        <title>The Reference Genome of the Halophytic Plant Eutrema salsugineum.</title>
        <authorList>
            <person name="Yang R."/>
            <person name="Jarvis D.E."/>
            <person name="Chen H."/>
            <person name="Beilstein M.A."/>
            <person name="Grimwood J."/>
            <person name="Jenkins J."/>
            <person name="Shu S."/>
            <person name="Prochnik S."/>
            <person name="Xin M."/>
            <person name="Ma C."/>
            <person name="Schmutz J."/>
            <person name="Wing R.A."/>
            <person name="Mitchell-Olds T."/>
            <person name="Schumaker K.S."/>
            <person name="Wang X."/>
        </authorList>
    </citation>
    <scope>NUCLEOTIDE SEQUENCE [LARGE SCALE GENOMIC DNA]</scope>
</reference>
<dbReference type="OrthoDB" id="1723324at2759"/>
<evidence type="ECO:0000256" key="3">
    <source>
        <dbReference type="ARBA" id="ARBA00023015"/>
    </source>
</evidence>
<keyword evidence="4" id="KW-0804">Transcription</keyword>
<name>V4KEK3_EUTSA</name>
<dbReference type="PROSITE" id="PS51903">
    <property type="entry name" value="CLP_R"/>
    <property type="match status" value="1"/>
</dbReference>
<dbReference type="Proteomes" id="UP000030689">
    <property type="component" value="Unassembled WGS sequence"/>
</dbReference>
<dbReference type="AlphaFoldDB" id="V4KEK3"/>
<feature type="region of interest" description="Disordered" evidence="6">
    <location>
        <begin position="538"/>
        <end position="558"/>
    </location>
</feature>
<dbReference type="Pfam" id="PF26587">
    <property type="entry name" value="AAA_lid_SMAX1"/>
    <property type="match status" value="1"/>
</dbReference>
<dbReference type="PANTHER" id="PTHR43572">
    <property type="entry name" value="CHAPERONE PROTEIN CLPD, CHLOROPLASTIC"/>
    <property type="match status" value="1"/>
</dbReference>
<evidence type="ECO:0000256" key="5">
    <source>
        <dbReference type="PROSITE-ProRule" id="PRU01251"/>
    </source>
</evidence>
<dbReference type="OMA" id="CQNDFKS"/>
<dbReference type="InterPro" id="IPR051650">
    <property type="entry name" value="SL_signaling_regulator"/>
</dbReference>
<dbReference type="STRING" id="72664.V4KEK3"/>
<sequence length="986" mass="108598">MPTPVITARECLTEEAARALDDAVAVARRRSHAQTTSLHAVSALLAMPSSILREVCVSRAARSTPYSSRLQFRALELCVGVSLDRLPSSKSTAAEEDPPVSNSLMAAIKRSQANQRRHPETYHLQQIHASGGGGGCQTTVLKVELKYFILSILDDPIVNRVFGEAGFRSSDIKLDVLHPPVTQFSSRFSRARYPPLFLCNFPNSDPNREFPFGGSSGVDENSRRIGEILGRKERKNPLLVGNCANEALVTFTDSINSGKQGLLPPEISGLSIISIEKKISEILADGSRTDEEIRVKLDDLVRIVEQNGSKSGTILNLGELKVLTSEASSGGNSDALENLVSKLSDFQKHQSKKLWFIGCVSSNETYTKLLDRFPTIDKDWDLHVLPITSSKPSSQGVYPKSSESVGYSLMGSFVPFGGFFSSTSDFRVPLSGTVNQTLSRCHICNEKYLQEVAAIAKAGSSLSLADQCSEKLPSWLRAAEAELDKGTTGSSKAIDGPNTLAAQTTALQKKWDNICQSIHQTPAFPKLGFQPMSTQFPVQTEKSVRSPTEKNCPVFPSKTPESFLETRKLLNPKHTEDRTVSSPLSCVTTDLGLGVIYASKSQESNTPKEKPLLATINSSLEQKYHKDFKSLRESLSRKVAWQTEAVNAISQIICECKSDSTRRNRTSGIWLALLGPDKVGKQKVASALSEIFFGGQVNCICVDFRAEHCYIDDKFRGKTVVDYITGELSRKPHSVVLLENVEKAEFPDQVRFSEAVSTGKLRDSHGRVISMKNVVVVVTSGISKDKDHVIEPVKFSEERVLSARSWKLQIKLVDATKIGVKKRKHEPETELRAEKAQRSYLDLNLPVNETEVSFDHESEDATAWFDDFMEQVDGKVTFKPVDFDGLAKKIQENMVSHFEHCFGTVAHLEIDNEVIVQILAASWSSLSSGEEERTVDQWMQTVLAPSFAEARQKYGSNSAFAVKLVASKDLAAGVELPEKVDVITDI</sequence>
<dbReference type="GO" id="GO:1902347">
    <property type="term" value="P:response to strigolactone"/>
    <property type="evidence" value="ECO:0007669"/>
    <property type="project" value="EnsemblPlants"/>
</dbReference>
<dbReference type="FunFam" id="1.10.1780.10:FF:000005">
    <property type="entry name" value="protein SUPPRESSOR OF MAX2 1"/>
    <property type="match status" value="1"/>
</dbReference>
<keyword evidence="3" id="KW-0805">Transcription regulation</keyword>
<dbReference type="InterPro" id="IPR004176">
    <property type="entry name" value="Clp_R_N"/>
</dbReference>
<evidence type="ECO:0000259" key="7">
    <source>
        <dbReference type="PROSITE" id="PS51903"/>
    </source>
</evidence>
<keyword evidence="2 5" id="KW-0677">Repeat</keyword>
<organism evidence="8 9">
    <name type="scientific">Eutrema salsugineum</name>
    <name type="common">Saltwater cress</name>
    <name type="synonym">Sisymbrium salsugineum</name>
    <dbReference type="NCBI Taxonomy" id="72664"/>
    <lineage>
        <taxon>Eukaryota</taxon>
        <taxon>Viridiplantae</taxon>
        <taxon>Streptophyta</taxon>
        <taxon>Embryophyta</taxon>
        <taxon>Tracheophyta</taxon>
        <taxon>Spermatophyta</taxon>
        <taxon>Magnoliopsida</taxon>
        <taxon>eudicotyledons</taxon>
        <taxon>Gunneridae</taxon>
        <taxon>Pentapetalae</taxon>
        <taxon>rosids</taxon>
        <taxon>malvids</taxon>
        <taxon>Brassicales</taxon>
        <taxon>Brassicaceae</taxon>
        <taxon>Eutremeae</taxon>
        <taxon>Eutrema</taxon>
    </lineage>
</organism>
<dbReference type="Gene3D" id="3.40.50.300">
    <property type="entry name" value="P-loop containing nucleotide triphosphate hydrolases"/>
    <property type="match status" value="2"/>
</dbReference>
<dbReference type="InterPro" id="IPR027417">
    <property type="entry name" value="P-loop_NTPase"/>
</dbReference>
<gene>
    <name evidence="8" type="ORF">EUTSA_v10006689mg</name>
</gene>
<dbReference type="SUPFAM" id="SSF81923">
    <property type="entry name" value="Double Clp-N motif"/>
    <property type="match status" value="1"/>
</dbReference>
<dbReference type="Gramene" id="ESQ36180">
    <property type="protein sequence ID" value="ESQ36180"/>
    <property type="gene ID" value="EUTSA_v10006689mg"/>
</dbReference>
<dbReference type="Pfam" id="PF23569">
    <property type="entry name" value="NBD_SMAX1"/>
    <property type="match status" value="1"/>
</dbReference>
<feature type="domain" description="Clp R" evidence="7">
    <location>
        <begin position="8"/>
        <end position="184"/>
    </location>
</feature>
<dbReference type="eggNOG" id="KOG1051">
    <property type="taxonomic scope" value="Eukaryota"/>
</dbReference>
<dbReference type="InterPro" id="IPR036628">
    <property type="entry name" value="Clp_N_dom_sf"/>
</dbReference>
<keyword evidence="9" id="KW-1185">Reference proteome</keyword>
<proteinExistence type="inferred from homology"/>
<evidence type="ECO:0000256" key="2">
    <source>
        <dbReference type="ARBA" id="ARBA00022737"/>
    </source>
</evidence>
<dbReference type="InterPro" id="IPR003959">
    <property type="entry name" value="ATPase_AAA_core"/>
</dbReference>
<dbReference type="PANTHER" id="PTHR43572:SF38">
    <property type="entry name" value="PROTEIN SMAX1-LIKE 6"/>
    <property type="match status" value="1"/>
</dbReference>
<dbReference type="CDD" id="cd19499">
    <property type="entry name" value="RecA-like_ClpB_Hsp104-like"/>
    <property type="match status" value="1"/>
</dbReference>
<evidence type="ECO:0000313" key="9">
    <source>
        <dbReference type="Proteomes" id="UP000030689"/>
    </source>
</evidence>
<dbReference type="GO" id="GO:0016887">
    <property type="term" value="F:ATP hydrolysis activity"/>
    <property type="evidence" value="ECO:0007669"/>
    <property type="project" value="InterPro"/>
</dbReference>
<accession>V4KEK3</accession>
<dbReference type="GO" id="GO:0009414">
    <property type="term" value="P:response to water deprivation"/>
    <property type="evidence" value="ECO:0007669"/>
    <property type="project" value="EnsemblPlants"/>
</dbReference>
<evidence type="ECO:0000256" key="4">
    <source>
        <dbReference type="ARBA" id="ARBA00023163"/>
    </source>
</evidence>
<dbReference type="Pfam" id="PF07724">
    <property type="entry name" value="AAA_2"/>
    <property type="match status" value="1"/>
</dbReference>
<dbReference type="InterPro" id="IPR058680">
    <property type="entry name" value="NBD_SMAX1-like"/>
</dbReference>